<evidence type="ECO:0000313" key="2">
    <source>
        <dbReference type="Proteomes" id="UP001055879"/>
    </source>
</evidence>
<reference evidence="1 2" key="2">
    <citation type="journal article" date="2022" name="Mol. Ecol. Resour.">
        <title>The genomes of chicory, endive, great burdock and yacon provide insights into Asteraceae paleo-polyploidization history and plant inulin production.</title>
        <authorList>
            <person name="Fan W."/>
            <person name="Wang S."/>
            <person name="Wang H."/>
            <person name="Wang A."/>
            <person name="Jiang F."/>
            <person name="Liu H."/>
            <person name="Zhao H."/>
            <person name="Xu D."/>
            <person name="Zhang Y."/>
        </authorList>
    </citation>
    <scope>NUCLEOTIDE SEQUENCE [LARGE SCALE GENOMIC DNA]</scope>
    <source>
        <strain evidence="2">cv. Niubang</strain>
    </source>
</reference>
<reference evidence="2" key="1">
    <citation type="journal article" date="2022" name="Mol. Ecol. Resour.">
        <title>The genomes of chicory, endive, great burdock and yacon provide insights into Asteraceae palaeo-polyploidization history and plant inulin production.</title>
        <authorList>
            <person name="Fan W."/>
            <person name="Wang S."/>
            <person name="Wang H."/>
            <person name="Wang A."/>
            <person name="Jiang F."/>
            <person name="Liu H."/>
            <person name="Zhao H."/>
            <person name="Xu D."/>
            <person name="Zhang Y."/>
        </authorList>
    </citation>
    <scope>NUCLEOTIDE SEQUENCE [LARGE SCALE GENOMIC DNA]</scope>
    <source>
        <strain evidence="2">cv. Niubang</strain>
    </source>
</reference>
<dbReference type="Proteomes" id="UP001055879">
    <property type="component" value="Linkage Group LG15"/>
</dbReference>
<sequence length="193" mass="21628">MLNSRNAEFALAMCRSELLLLSGGKDKSIILWSIHDHISTLATELGLRKSLGASGDDKRTESTVIQARGVFRGHEDTIEDVHFSPSSAQEFCSVGDDLCLILWYVRIGSSPVVKVEKAHDSDLHCVDWNTLDENLILTENGLSWEQLQTSNIQRDWTMVQGLSIDVSSRKKLDLTAEKLCKHCSWEHIGFSNK</sequence>
<keyword evidence="2" id="KW-1185">Reference proteome</keyword>
<comment type="caution">
    <text evidence="1">The sequence shown here is derived from an EMBL/GenBank/DDBJ whole genome shotgun (WGS) entry which is preliminary data.</text>
</comment>
<gene>
    <name evidence="1" type="ORF">L6452_38816</name>
</gene>
<evidence type="ECO:0000313" key="1">
    <source>
        <dbReference type="EMBL" id="KAI3672719.1"/>
    </source>
</evidence>
<name>A0ACB8XQT8_ARCLA</name>
<dbReference type="EMBL" id="CM042061">
    <property type="protein sequence ID" value="KAI3672719.1"/>
    <property type="molecule type" value="Genomic_DNA"/>
</dbReference>
<protein>
    <submittedName>
        <fullName evidence="1">Uncharacterized protein</fullName>
    </submittedName>
</protein>
<proteinExistence type="predicted"/>
<organism evidence="1 2">
    <name type="scientific">Arctium lappa</name>
    <name type="common">Greater burdock</name>
    <name type="synonym">Lappa major</name>
    <dbReference type="NCBI Taxonomy" id="4217"/>
    <lineage>
        <taxon>Eukaryota</taxon>
        <taxon>Viridiplantae</taxon>
        <taxon>Streptophyta</taxon>
        <taxon>Embryophyta</taxon>
        <taxon>Tracheophyta</taxon>
        <taxon>Spermatophyta</taxon>
        <taxon>Magnoliopsida</taxon>
        <taxon>eudicotyledons</taxon>
        <taxon>Gunneridae</taxon>
        <taxon>Pentapetalae</taxon>
        <taxon>asterids</taxon>
        <taxon>campanulids</taxon>
        <taxon>Asterales</taxon>
        <taxon>Asteraceae</taxon>
        <taxon>Carduoideae</taxon>
        <taxon>Cardueae</taxon>
        <taxon>Arctiinae</taxon>
        <taxon>Arctium</taxon>
    </lineage>
</organism>
<accession>A0ACB8XQT8</accession>